<comment type="caution">
    <text evidence="1">The sequence shown here is derived from an EMBL/GenBank/DDBJ whole genome shotgun (WGS) entry which is preliminary data.</text>
</comment>
<gene>
    <name evidence="1" type="ORF">CEXT_190701</name>
</gene>
<evidence type="ECO:0000313" key="2">
    <source>
        <dbReference type="Proteomes" id="UP001054945"/>
    </source>
</evidence>
<dbReference type="AlphaFoldDB" id="A0AAV4T1T1"/>
<organism evidence="1 2">
    <name type="scientific">Caerostris extrusa</name>
    <name type="common">Bark spider</name>
    <name type="synonym">Caerostris bankana</name>
    <dbReference type="NCBI Taxonomy" id="172846"/>
    <lineage>
        <taxon>Eukaryota</taxon>
        <taxon>Metazoa</taxon>
        <taxon>Ecdysozoa</taxon>
        <taxon>Arthropoda</taxon>
        <taxon>Chelicerata</taxon>
        <taxon>Arachnida</taxon>
        <taxon>Araneae</taxon>
        <taxon>Araneomorphae</taxon>
        <taxon>Entelegynae</taxon>
        <taxon>Araneoidea</taxon>
        <taxon>Araneidae</taxon>
        <taxon>Caerostris</taxon>
    </lineage>
</organism>
<dbReference type="Proteomes" id="UP001054945">
    <property type="component" value="Unassembled WGS sequence"/>
</dbReference>
<proteinExistence type="predicted"/>
<reference evidence="1 2" key="1">
    <citation type="submission" date="2021-06" db="EMBL/GenBank/DDBJ databases">
        <title>Caerostris extrusa draft genome.</title>
        <authorList>
            <person name="Kono N."/>
            <person name="Arakawa K."/>
        </authorList>
    </citation>
    <scope>NUCLEOTIDE SEQUENCE [LARGE SCALE GENOMIC DNA]</scope>
</reference>
<sequence>MVKNPRCGITAFSDCCMGRMLTHQSCVDDHNGVNDLAPILNNTLVDLIKPWWTYTESPLKTILEIHTLD</sequence>
<evidence type="ECO:0000313" key="1">
    <source>
        <dbReference type="EMBL" id="GIY39204.1"/>
    </source>
</evidence>
<accession>A0AAV4T1T1</accession>
<dbReference type="EMBL" id="BPLR01010426">
    <property type="protein sequence ID" value="GIY39204.1"/>
    <property type="molecule type" value="Genomic_DNA"/>
</dbReference>
<keyword evidence="2" id="KW-1185">Reference proteome</keyword>
<name>A0AAV4T1T1_CAEEX</name>
<protein>
    <submittedName>
        <fullName evidence="1">Uncharacterized protein</fullName>
    </submittedName>
</protein>